<feature type="compositionally biased region" description="Low complexity" evidence="1">
    <location>
        <begin position="36"/>
        <end position="53"/>
    </location>
</feature>
<evidence type="ECO:0000256" key="1">
    <source>
        <dbReference type="SAM" id="MobiDB-lite"/>
    </source>
</evidence>
<comment type="caution">
    <text evidence="2">The sequence shown here is derived from an EMBL/GenBank/DDBJ whole genome shotgun (WGS) entry which is preliminary data.</text>
</comment>
<dbReference type="AlphaFoldDB" id="A0AAD8AFF6"/>
<sequence>MNRRGEGRTQRRSERNTRQTRGRKRLPDDSESVNVSSSQPSSAPPQQQKSQPQTTDSETPATNSSAVY</sequence>
<dbReference type="EMBL" id="JASPKZ010001957">
    <property type="protein sequence ID" value="KAJ9596873.1"/>
    <property type="molecule type" value="Genomic_DNA"/>
</dbReference>
<keyword evidence="3" id="KW-1185">Reference proteome</keyword>
<evidence type="ECO:0000313" key="3">
    <source>
        <dbReference type="Proteomes" id="UP001233999"/>
    </source>
</evidence>
<feature type="region of interest" description="Disordered" evidence="1">
    <location>
        <begin position="1"/>
        <end position="68"/>
    </location>
</feature>
<organism evidence="2 3">
    <name type="scientific">Diploptera punctata</name>
    <name type="common">Pacific beetle cockroach</name>
    <dbReference type="NCBI Taxonomy" id="6984"/>
    <lineage>
        <taxon>Eukaryota</taxon>
        <taxon>Metazoa</taxon>
        <taxon>Ecdysozoa</taxon>
        <taxon>Arthropoda</taxon>
        <taxon>Hexapoda</taxon>
        <taxon>Insecta</taxon>
        <taxon>Pterygota</taxon>
        <taxon>Neoptera</taxon>
        <taxon>Polyneoptera</taxon>
        <taxon>Dictyoptera</taxon>
        <taxon>Blattodea</taxon>
        <taxon>Blaberoidea</taxon>
        <taxon>Blaberidae</taxon>
        <taxon>Diplopterinae</taxon>
        <taxon>Diploptera</taxon>
    </lineage>
</organism>
<protein>
    <submittedName>
        <fullName evidence="2">Uncharacterized protein</fullName>
    </submittedName>
</protein>
<reference evidence="2" key="1">
    <citation type="journal article" date="2023" name="IScience">
        <title>Live-bearing cockroach genome reveals convergent evolutionary mechanisms linked to viviparity in insects and beyond.</title>
        <authorList>
            <person name="Fouks B."/>
            <person name="Harrison M.C."/>
            <person name="Mikhailova A.A."/>
            <person name="Marchal E."/>
            <person name="English S."/>
            <person name="Carruthers M."/>
            <person name="Jennings E.C."/>
            <person name="Chiamaka E.L."/>
            <person name="Frigard R.A."/>
            <person name="Pippel M."/>
            <person name="Attardo G.M."/>
            <person name="Benoit J.B."/>
            <person name="Bornberg-Bauer E."/>
            <person name="Tobe S.S."/>
        </authorList>
    </citation>
    <scope>NUCLEOTIDE SEQUENCE</scope>
    <source>
        <strain evidence="2">Stay&amp;Tobe</strain>
    </source>
</reference>
<accession>A0AAD8AFF6</accession>
<feature type="compositionally biased region" description="Polar residues" evidence="1">
    <location>
        <begin position="54"/>
        <end position="68"/>
    </location>
</feature>
<gene>
    <name evidence="2" type="ORF">L9F63_012129</name>
</gene>
<feature type="compositionally biased region" description="Basic and acidic residues" evidence="1">
    <location>
        <begin position="1"/>
        <end position="17"/>
    </location>
</feature>
<dbReference type="Proteomes" id="UP001233999">
    <property type="component" value="Unassembled WGS sequence"/>
</dbReference>
<reference evidence="2" key="2">
    <citation type="submission" date="2023-05" db="EMBL/GenBank/DDBJ databases">
        <authorList>
            <person name="Fouks B."/>
        </authorList>
    </citation>
    <scope>NUCLEOTIDE SEQUENCE</scope>
    <source>
        <strain evidence="2">Stay&amp;Tobe</strain>
        <tissue evidence="2">Testes</tissue>
    </source>
</reference>
<feature type="non-terminal residue" evidence="2">
    <location>
        <position position="68"/>
    </location>
</feature>
<proteinExistence type="predicted"/>
<evidence type="ECO:0000313" key="2">
    <source>
        <dbReference type="EMBL" id="KAJ9596873.1"/>
    </source>
</evidence>
<name>A0AAD8AFF6_DIPPU</name>